<evidence type="ECO:0000256" key="6">
    <source>
        <dbReference type="SAM" id="Coils"/>
    </source>
</evidence>
<dbReference type="EMBL" id="BAABCA010000001">
    <property type="protein sequence ID" value="GAA4230881.1"/>
    <property type="molecule type" value="Genomic_DNA"/>
</dbReference>
<evidence type="ECO:0000313" key="9">
    <source>
        <dbReference type="Proteomes" id="UP001501496"/>
    </source>
</evidence>
<dbReference type="Pfam" id="PF02518">
    <property type="entry name" value="HATPase_c"/>
    <property type="match status" value="1"/>
</dbReference>
<protein>
    <recommendedName>
        <fullName evidence="2">histidine kinase</fullName>
        <ecNumber evidence="2">2.7.13.3</ecNumber>
    </recommendedName>
</protein>
<comment type="catalytic activity">
    <reaction evidence="1">
        <text>ATP + protein L-histidine = ADP + protein N-phospho-L-histidine.</text>
        <dbReference type="EC" id="2.7.13.3"/>
    </reaction>
</comment>
<evidence type="ECO:0000256" key="3">
    <source>
        <dbReference type="ARBA" id="ARBA00022553"/>
    </source>
</evidence>
<keyword evidence="8" id="KW-0067">ATP-binding</keyword>
<dbReference type="CDD" id="cd00082">
    <property type="entry name" value="HisKA"/>
    <property type="match status" value="1"/>
</dbReference>
<evidence type="ECO:0000256" key="4">
    <source>
        <dbReference type="ARBA" id="ARBA00022679"/>
    </source>
</evidence>
<accession>A0ABP8BZ80</accession>
<sequence>MNSLLKRQIRKYLSDELASNKDLEKFLEAIDKSYTNFDEQFVMQQRAMTISSEELFEANKQLREEADAQQKVIDKLQRVIETLKFYDLPEHETIENLELDGLKLVEFIDNQTKEIVEMNKQREKMLGELAYQNQELSDYAHMVSHDLKTPLRGIESLTTWLNLDYEDVLDANGKENLRLIKSNVKKMDLLIKGILEYSTINKNEIEFYKVNLNNVIGDVLEEISVPDHIKIQVKDSLPVVSGEKYRLHQIFNNLLTNAINYNDKSKGIINVGVRDKNDLWEFYIEDNGKGIKEDYHKKIFKTFNKLENNTESSGIGLSIVKKIVNLYEGDIWVESKLGVGSTFYFTLKKNINGTA</sequence>
<dbReference type="PANTHER" id="PTHR42878:SF15">
    <property type="entry name" value="BACTERIOPHYTOCHROME"/>
    <property type="match status" value="1"/>
</dbReference>
<dbReference type="SMART" id="SM00388">
    <property type="entry name" value="HisKA"/>
    <property type="match status" value="1"/>
</dbReference>
<feature type="domain" description="Histidine kinase" evidence="7">
    <location>
        <begin position="142"/>
        <end position="351"/>
    </location>
</feature>
<dbReference type="SMART" id="SM00387">
    <property type="entry name" value="HATPase_c"/>
    <property type="match status" value="1"/>
</dbReference>
<dbReference type="GO" id="GO:0005524">
    <property type="term" value="F:ATP binding"/>
    <property type="evidence" value="ECO:0007669"/>
    <property type="project" value="UniProtKB-KW"/>
</dbReference>
<keyword evidence="8" id="KW-0547">Nucleotide-binding</keyword>
<dbReference type="Gene3D" id="3.30.565.10">
    <property type="entry name" value="Histidine kinase-like ATPase, C-terminal domain"/>
    <property type="match status" value="1"/>
</dbReference>
<gene>
    <name evidence="8" type="ORF">GCM10022291_02080</name>
</gene>
<name>A0ABP8BZ80_9FLAO</name>
<proteinExistence type="predicted"/>
<evidence type="ECO:0000256" key="1">
    <source>
        <dbReference type="ARBA" id="ARBA00000085"/>
    </source>
</evidence>
<dbReference type="InterPro" id="IPR050351">
    <property type="entry name" value="BphY/WalK/GraS-like"/>
</dbReference>
<keyword evidence="9" id="KW-1185">Reference proteome</keyword>
<dbReference type="PANTHER" id="PTHR42878">
    <property type="entry name" value="TWO-COMPONENT HISTIDINE KINASE"/>
    <property type="match status" value="1"/>
</dbReference>
<dbReference type="Proteomes" id="UP001501496">
    <property type="component" value="Unassembled WGS sequence"/>
</dbReference>
<dbReference type="InterPro" id="IPR036890">
    <property type="entry name" value="HATPase_C_sf"/>
</dbReference>
<dbReference type="InterPro" id="IPR005467">
    <property type="entry name" value="His_kinase_dom"/>
</dbReference>
<keyword evidence="3" id="KW-0597">Phosphoprotein</keyword>
<keyword evidence="6" id="KW-0175">Coiled coil</keyword>
<evidence type="ECO:0000259" key="7">
    <source>
        <dbReference type="PROSITE" id="PS50109"/>
    </source>
</evidence>
<dbReference type="Pfam" id="PF00512">
    <property type="entry name" value="HisKA"/>
    <property type="match status" value="1"/>
</dbReference>
<feature type="coiled-coil region" evidence="6">
    <location>
        <begin position="52"/>
        <end position="79"/>
    </location>
</feature>
<dbReference type="EC" id="2.7.13.3" evidence="2"/>
<dbReference type="Gene3D" id="1.10.287.130">
    <property type="match status" value="1"/>
</dbReference>
<comment type="caution">
    <text evidence="8">The sequence shown here is derived from an EMBL/GenBank/DDBJ whole genome shotgun (WGS) entry which is preliminary data.</text>
</comment>
<reference evidence="9" key="1">
    <citation type="journal article" date="2019" name="Int. J. Syst. Evol. Microbiol.">
        <title>The Global Catalogue of Microorganisms (GCM) 10K type strain sequencing project: providing services to taxonomists for standard genome sequencing and annotation.</title>
        <authorList>
            <consortium name="The Broad Institute Genomics Platform"/>
            <consortium name="The Broad Institute Genome Sequencing Center for Infectious Disease"/>
            <person name="Wu L."/>
            <person name="Ma J."/>
        </authorList>
    </citation>
    <scope>NUCLEOTIDE SEQUENCE [LARGE SCALE GENOMIC DNA]</scope>
    <source>
        <strain evidence="9">JCM 17630</strain>
    </source>
</reference>
<keyword evidence="4" id="KW-0808">Transferase</keyword>
<dbReference type="PROSITE" id="PS50109">
    <property type="entry name" value="HIS_KIN"/>
    <property type="match status" value="1"/>
</dbReference>
<organism evidence="8 9">
    <name type="scientific">Postechiella marina</name>
    <dbReference type="NCBI Taxonomy" id="943941"/>
    <lineage>
        <taxon>Bacteria</taxon>
        <taxon>Pseudomonadati</taxon>
        <taxon>Bacteroidota</taxon>
        <taxon>Flavobacteriia</taxon>
        <taxon>Flavobacteriales</taxon>
        <taxon>Flavobacteriaceae</taxon>
        <taxon>Postechiella</taxon>
    </lineage>
</organism>
<evidence type="ECO:0000313" key="8">
    <source>
        <dbReference type="EMBL" id="GAA4230881.1"/>
    </source>
</evidence>
<dbReference type="InterPro" id="IPR003594">
    <property type="entry name" value="HATPase_dom"/>
</dbReference>
<dbReference type="InterPro" id="IPR004358">
    <property type="entry name" value="Sig_transdc_His_kin-like_C"/>
</dbReference>
<dbReference type="SUPFAM" id="SSF47384">
    <property type="entry name" value="Homodimeric domain of signal transducing histidine kinase"/>
    <property type="match status" value="1"/>
</dbReference>
<evidence type="ECO:0000256" key="2">
    <source>
        <dbReference type="ARBA" id="ARBA00012438"/>
    </source>
</evidence>
<dbReference type="RefSeq" id="WP_344786074.1">
    <property type="nucleotide sequence ID" value="NZ_BAABCA010000001.1"/>
</dbReference>
<dbReference type="InterPro" id="IPR036097">
    <property type="entry name" value="HisK_dim/P_sf"/>
</dbReference>
<keyword evidence="5" id="KW-0418">Kinase</keyword>
<dbReference type="InterPro" id="IPR003661">
    <property type="entry name" value="HisK_dim/P_dom"/>
</dbReference>
<dbReference type="SUPFAM" id="SSF55874">
    <property type="entry name" value="ATPase domain of HSP90 chaperone/DNA topoisomerase II/histidine kinase"/>
    <property type="match status" value="1"/>
</dbReference>
<evidence type="ECO:0000256" key="5">
    <source>
        <dbReference type="ARBA" id="ARBA00022777"/>
    </source>
</evidence>
<dbReference type="PRINTS" id="PR00344">
    <property type="entry name" value="BCTRLSENSOR"/>
</dbReference>